<dbReference type="UniPathway" id="UPA00337"/>
<dbReference type="InterPro" id="IPR032697">
    <property type="entry name" value="SQ_cyclase_N"/>
</dbReference>
<dbReference type="GO" id="GO:0016866">
    <property type="term" value="F:intramolecular transferase activity"/>
    <property type="evidence" value="ECO:0007669"/>
    <property type="project" value="InterPro"/>
</dbReference>
<evidence type="ECO:0000256" key="3">
    <source>
        <dbReference type="ARBA" id="ARBA00022737"/>
    </source>
</evidence>
<dbReference type="GeneID" id="96598153"/>
<dbReference type="NCBIfam" id="TIGR01787">
    <property type="entry name" value="squalene_cyclas"/>
    <property type="match status" value="1"/>
</dbReference>
<comment type="similarity">
    <text evidence="2">Belongs to the terpene cyclase/mutase family.</text>
</comment>
<dbReference type="InterPro" id="IPR008930">
    <property type="entry name" value="Terpenoid_cyclase/PrenylTrfase"/>
</dbReference>
<reference evidence="7" key="1">
    <citation type="submission" date="2015-07" db="EMBL/GenBank/DDBJ databases">
        <authorList>
            <consortium name="Consortium for Microbial Forensics and Genomics (microFORGE)"/>
            <person name="Knight B.M."/>
            <person name="Roberts D.P."/>
            <person name="Lin D."/>
            <person name="Hari K."/>
            <person name="Fletcher J."/>
            <person name="Melcher U."/>
            <person name="Blagden T."/>
            <person name="Winegar R.A."/>
        </authorList>
    </citation>
    <scope>NUCLEOTIDE SEQUENCE [LARGE SCALE GENOMIC DNA]</scope>
    <source>
        <strain evidence="7">DSM 23493</strain>
    </source>
</reference>
<dbReference type="PATRIC" id="fig|582475.4.peg.1057"/>
<keyword evidence="3" id="KW-0677">Repeat</keyword>
<dbReference type="EMBL" id="LFXJ01000005">
    <property type="protein sequence ID" value="KMY32045.1"/>
    <property type="molecule type" value="Genomic_DNA"/>
</dbReference>
<evidence type="ECO:0000259" key="5">
    <source>
        <dbReference type="Pfam" id="PF13249"/>
    </source>
</evidence>
<dbReference type="OrthoDB" id="9758578at2"/>
<gene>
    <name evidence="6" type="ORF">ACZ11_07720</name>
</gene>
<dbReference type="GO" id="GO:0016104">
    <property type="term" value="P:triterpenoid biosynthetic process"/>
    <property type="evidence" value="ECO:0007669"/>
    <property type="project" value="InterPro"/>
</dbReference>
<dbReference type="InterPro" id="IPR018333">
    <property type="entry name" value="Squalene_cyclase"/>
</dbReference>
<evidence type="ECO:0000256" key="1">
    <source>
        <dbReference type="ARBA" id="ARBA00004999"/>
    </source>
</evidence>
<evidence type="ECO:0000259" key="4">
    <source>
        <dbReference type="Pfam" id="PF13243"/>
    </source>
</evidence>
<dbReference type="AlphaFoldDB" id="A0A0K9FC75"/>
<dbReference type="Pfam" id="PF13243">
    <property type="entry name" value="SQHop_cyclase_C"/>
    <property type="match status" value="1"/>
</dbReference>
<protein>
    <submittedName>
        <fullName evidence="6">Squalene-hopene cyclase</fullName>
    </submittedName>
</protein>
<accession>A0A0K9FC75</accession>
<dbReference type="RefSeq" id="WP_049665051.1">
    <property type="nucleotide sequence ID" value="NZ_LFXJ01000005.1"/>
</dbReference>
<dbReference type="GO" id="GO:0005811">
    <property type="term" value="C:lipid droplet"/>
    <property type="evidence" value="ECO:0007669"/>
    <property type="project" value="InterPro"/>
</dbReference>
<sequence>MNLIHEINQKTQQIIKNLKQDQYNDGSWRYCFESGPMTDANMIIMLRVLDYDDETLIKKLVARLLQQQQNNGAWKLYDDEKGNLSATIEAYTALLFSGHLNKDDPSMKLSEQFIVENGGLEKSHISTKCLLAITNLYPWPRLFPIPLSIMNIPKFLTFNFFHFSSYVQAHFLPILILGHDKFVVTNKWTPDLQHLFLSQKKYKALKKEKRWFNLFKKILPSYKESTRLKAEQHLYNSIENDGTLYSYASSTFLMIYALLSLGYKKSSPIIQNAIGGIRSFLYEKGDVLHIQNSPSTVWDTALISYSLQESGLTIKDPTIQLASNFIMKLQHKHSNKGWGFSESNSINPDVDDTQAALRALSNFTCSHSEFSMAWNSGVNWLLAMQNNDGGWGAFKKNSPSYIKLLFPIQSFEDTAIDPSAADITGRTLEFLGNHLNLTMQHPRVMNSVKWLIKNQTNNGSWYGRWGISYIYGTWAAVTGLKAVGVSSDHPTIQKATDWLLNIRQSDGGWGESCQSDFHREYIPLPYSTLVQTCWAVDALISISEFPTKEITEGIIRILEWQNTETNRTTYPTGAGLPGHFYIHYHSYQYVWPLVTLSHYLKKYN</sequence>
<evidence type="ECO:0000313" key="7">
    <source>
        <dbReference type="Proteomes" id="UP000037326"/>
    </source>
</evidence>
<feature type="domain" description="Squalene cyclase N-terminal" evidence="5">
    <location>
        <begin position="15"/>
        <end position="284"/>
    </location>
</feature>
<dbReference type="Gene3D" id="1.50.10.20">
    <property type="match status" value="2"/>
</dbReference>
<proteinExistence type="inferred from homology"/>
<dbReference type="SFLD" id="SFLDG01016">
    <property type="entry name" value="Prenyltransferase_Like_2"/>
    <property type="match status" value="1"/>
</dbReference>
<dbReference type="PANTHER" id="PTHR11764:SF20">
    <property type="entry name" value="LANOSTEROL SYNTHASE"/>
    <property type="match status" value="1"/>
</dbReference>
<dbReference type="InterPro" id="IPR032696">
    <property type="entry name" value="SQ_cyclase_C"/>
</dbReference>
<organism evidence="6 7">
    <name type="scientific">Lysinibacillus xylanilyticus</name>
    <dbReference type="NCBI Taxonomy" id="582475"/>
    <lineage>
        <taxon>Bacteria</taxon>
        <taxon>Bacillati</taxon>
        <taxon>Bacillota</taxon>
        <taxon>Bacilli</taxon>
        <taxon>Bacillales</taxon>
        <taxon>Bacillaceae</taxon>
        <taxon>Lysinibacillus</taxon>
    </lineage>
</organism>
<name>A0A0K9FC75_9BACI</name>
<comment type="pathway">
    <text evidence="1">Secondary metabolite biosynthesis; hopanoid biosynthesis.</text>
</comment>
<evidence type="ECO:0000256" key="2">
    <source>
        <dbReference type="ARBA" id="ARBA00009755"/>
    </source>
</evidence>
<dbReference type="SUPFAM" id="SSF48239">
    <property type="entry name" value="Terpenoid cyclases/Protein prenyltransferases"/>
    <property type="match status" value="2"/>
</dbReference>
<dbReference type="Proteomes" id="UP000037326">
    <property type="component" value="Unassembled WGS sequence"/>
</dbReference>
<feature type="domain" description="Squalene cyclase C-terminal" evidence="4">
    <location>
        <begin position="295"/>
        <end position="600"/>
    </location>
</feature>
<dbReference type="PANTHER" id="PTHR11764">
    <property type="entry name" value="TERPENE CYCLASE/MUTASE FAMILY MEMBER"/>
    <property type="match status" value="1"/>
</dbReference>
<evidence type="ECO:0000313" key="6">
    <source>
        <dbReference type="EMBL" id="KMY32045.1"/>
    </source>
</evidence>
<dbReference type="Pfam" id="PF13249">
    <property type="entry name" value="SQHop_cyclase_N"/>
    <property type="match status" value="1"/>
</dbReference>
<comment type="caution">
    <text evidence="6">The sequence shown here is derived from an EMBL/GenBank/DDBJ whole genome shotgun (WGS) entry which is preliminary data.</text>
</comment>